<evidence type="ECO:0008006" key="4">
    <source>
        <dbReference type="Google" id="ProtNLM"/>
    </source>
</evidence>
<evidence type="ECO:0000313" key="2">
    <source>
        <dbReference type="EMBL" id="KAF1922258.1"/>
    </source>
</evidence>
<dbReference type="EMBL" id="ML979040">
    <property type="protein sequence ID" value="KAF1922258.1"/>
    <property type="molecule type" value="Genomic_DNA"/>
</dbReference>
<dbReference type="GeneID" id="54344784"/>
<dbReference type="AlphaFoldDB" id="A0A6A5R528"/>
<dbReference type="Gene3D" id="2.130.10.10">
    <property type="entry name" value="YVTN repeat-like/Quinoprotein amine dehydrogenase"/>
    <property type="match status" value="1"/>
</dbReference>
<dbReference type="SUPFAM" id="SSF51004">
    <property type="entry name" value="C-terminal (heme d1) domain of cytochrome cd1-nitrite reductase"/>
    <property type="match status" value="1"/>
</dbReference>
<keyword evidence="3" id="KW-1185">Reference proteome</keyword>
<evidence type="ECO:0000256" key="1">
    <source>
        <dbReference type="SAM" id="SignalP"/>
    </source>
</evidence>
<dbReference type="Proteomes" id="UP000800082">
    <property type="component" value="Unassembled WGS sequence"/>
</dbReference>
<organism evidence="2 3">
    <name type="scientific">Didymella exigua CBS 183.55</name>
    <dbReference type="NCBI Taxonomy" id="1150837"/>
    <lineage>
        <taxon>Eukaryota</taxon>
        <taxon>Fungi</taxon>
        <taxon>Dikarya</taxon>
        <taxon>Ascomycota</taxon>
        <taxon>Pezizomycotina</taxon>
        <taxon>Dothideomycetes</taxon>
        <taxon>Pleosporomycetidae</taxon>
        <taxon>Pleosporales</taxon>
        <taxon>Pleosporineae</taxon>
        <taxon>Didymellaceae</taxon>
        <taxon>Didymella</taxon>
    </lineage>
</organism>
<dbReference type="InterPro" id="IPR011048">
    <property type="entry name" value="Haem_d1_sf"/>
</dbReference>
<name>A0A6A5R528_9PLEO</name>
<dbReference type="RefSeq" id="XP_033442512.1">
    <property type="nucleotide sequence ID" value="XM_033587138.1"/>
</dbReference>
<reference evidence="2" key="1">
    <citation type="journal article" date="2020" name="Stud. Mycol.">
        <title>101 Dothideomycetes genomes: a test case for predicting lifestyles and emergence of pathogens.</title>
        <authorList>
            <person name="Haridas S."/>
            <person name="Albert R."/>
            <person name="Binder M."/>
            <person name="Bloem J."/>
            <person name="Labutti K."/>
            <person name="Salamov A."/>
            <person name="Andreopoulos B."/>
            <person name="Baker S."/>
            <person name="Barry K."/>
            <person name="Bills G."/>
            <person name="Bluhm B."/>
            <person name="Cannon C."/>
            <person name="Castanera R."/>
            <person name="Culley D."/>
            <person name="Daum C."/>
            <person name="Ezra D."/>
            <person name="Gonzalez J."/>
            <person name="Henrissat B."/>
            <person name="Kuo A."/>
            <person name="Liang C."/>
            <person name="Lipzen A."/>
            <person name="Lutzoni F."/>
            <person name="Magnuson J."/>
            <person name="Mondo S."/>
            <person name="Nolan M."/>
            <person name="Ohm R."/>
            <person name="Pangilinan J."/>
            <person name="Park H.-J."/>
            <person name="Ramirez L."/>
            <person name="Alfaro M."/>
            <person name="Sun H."/>
            <person name="Tritt A."/>
            <person name="Yoshinaga Y."/>
            <person name="Zwiers L.-H."/>
            <person name="Turgeon B."/>
            <person name="Goodwin S."/>
            <person name="Spatafora J."/>
            <person name="Crous P."/>
            <person name="Grigoriev I."/>
        </authorList>
    </citation>
    <scope>NUCLEOTIDE SEQUENCE</scope>
    <source>
        <strain evidence="2">CBS 183.55</strain>
    </source>
</reference>
<feature type="signal peptide" evidence="1">
    <location>
        <begin position="1"/>
        <end position="21"/>
    </location>
</feature>
<keyword evidence="1" id="KW-0732">Signal</keyword>
<feature type="chain" id="PRO_5025655057" description="3-carboxymuconate cyclase" evidence="1">
    <location>
        <begin position="22"/>
        <end position="407"/>
    </location>
</feature>
<gene>
    <name evidence="2" type="ORF">M421DRAFT_10694</name>
</gene>
<protein>
    <recommendedName>
        <fullName evidence="4">3-carboxymuconate cyclase</fullName>
    </recommendedName>
</protein>
<proteinExistence type="predicted"/>
<dbReference type="InterPro" id="IPR015943">
    <property type="entry name" value="WD40/YVTN_repeat-like_dom_sf"/>
</dbReference>
<dbReference type="OrthoDB" id="10006285at2759"/>
<sequence length="407" mass="41777">MTSTFTRLALLLAALVPLGEAAPSLPKDINKHQQHATGKAVYFITNEAQNAVVALPIQRNGSLAAGSSVKTGGAGAVMIEAASGKPTLRDGLSSQSALTRVGNYIFAVNSGSNTVSMLAISPDNPTCLNMVGEPVALPGEFPNTVAASAENQMVCVAMSGSKAGVSCASFSHQGIGPMDNLRLFEIGQTTPPKGPLNTVSQALFSADGTKLFTMVKGDPTVNNTGFMSTFDVQRKGQGPATLGTKDNRMSPNGTAVLFGTTRIPGSHSLFTTDASFGAAVIGFDTKGQATVAGAGKITGQKATCWSTISRATGSAFVTDVGTDRIVEMSVKDASIIKEHDLSPNQVPGMIDIASAGNFLYAMVPGNATVGPAILVMDVSGGQGMAKEIQRFDMSAFATSTVQGMVAM</sequence>
<evidence type="ECO:0000313" key="3">
    <source>
        <dbReference type="Proteomes" id="UP000800082"/>
    </source>
</evidence>
<accession>A0A6A5R528</accession>